<dbReference type="EMBL" id="JAIMFO010000007">
    <property type="protein sequence ID" value="MBY4797884.1"/>
    <property type="molecule type" value="Genomic_DNA"/>
</dbReference>
<keyword evidence="6" id="KW-1185">Reference proteome</keyword>
<dbReference type="InterPro" id="IPR049053">
    <property type="entry name" value="AFCA-like_C"/>
</dbReference>
<keyword evidence="5" id="KW-0378">Hydrolase</keyword>
<feature type="transmembrane region" description="Helical" evidence="3">
    <location>
        <begin position="1659"/>
        <end position="1679"/>
    </location>
</feature>
<reference evidence="5 6" key="1">
    <citation type="submission" date="2021-08" db="EMBL/GenBank/DDBJ databases">
        <title>Collinsella faecalis sp. nov. isolated from swine faeces.</title>
        <authorList>
            <person name="Oh B.S."/>
            <person name="Lee J.H."/>
        </authorList>
    </citation>
    <scope>NUCLEOTIDE SEQUENCE [LARGE SCALE GENOMIC DNA]</scope>
    <source>
        <strain evidence="5 6">AGMB00827</strain>
    </source>
</reference>
<evidence type="ECO:0000256" key="2">
    <source>
        <dbReference type="SAM" id="MobiDB-lite"/>
    </source>
</evidence>
<comment type="caution">
    <text evidence="5">The sequence shown here is derived from an EMBL/GenBank/DDBJ whole genome shotgun (WGS) entry which is preliminary data.</text>
</comment>
<evidence type="ECO:0000256" key="3">
    <source>
        <dbReference type="SAM" id="Phobius"/>
    </source>
</evidence>
<organism evidence="5 6">
    <name type="scientific">Collinsella ureilytica</name>
    <dbReference type="NCBI Taxonomy" id="2869515"/>
    <lineage>
        <taxon>Bacteria</taxon>
        <taxon>Bacillati</taxon>
        <taxon>Actinomycetota</taxon>
        <taxon>Coriobacteriia</taxon>
        <taxon>Coriobacteriales</taxon>
        <taxon>Coriobacteriaceae</taxon>
        <taxon>Collinsella</taxon>
    </lineage>
</organism>
<sequence length="1685" mass="182331">MAFVLACPTPAFARSFASRASEPAISLSEHEVESQPEQLAAKAPANPLRLWYDEPSSAFRGEDEQDRRTWEKRTLPIGNGDMGANIYGEIGTEHLTFNEKTLWTGGPSKKRPHYQGGNLDAKGKHGDTLKRIQALFAAGKTAEASALCDELVGSRDGYGSFQPWGDIYIKHIDLDPAHVQGFMRDLNLSEGIAHVSFESADTAYTREFFMSHPAKALVGHLESKRAGNLNLEISFPSKQGGTTYAEGNTLRLAGEVSDNQLRYDSILTIDTAGSGSVQAAGDKLIISGARELTFTLVAATDYKNEYPTYRTGETPEALAERVNAAAAGANPANYQELRAAHIADHTALMGRVALDLGSFGAVSKRPTDEFLRAYNEGTASDAERRQLEVMLFQYGRYLTLGSSREDSQLPSNLQGVWNDNVNPIWASDYHMNVNLQMNYWPVYSTNLAECARPLISYVDSLRKPGRVTASVYAGIATPEGDEAGRGFMAHTQNTPFGWTCPGWQFSWGWSPAAVPWILQNTYDAWRYSGDIEQLKTDIYPALREQALLYSRLLVKGVDGTYSIVPSYSPEHGPRTAGNTYEQTLAWQLLHDALEAGKLLGEDASVMADWQDKFDHLRTPIEIGSDGQIKEWYIEDAYNKDASGKPIPDSQGFGHRHLSHMLGLFPGTLISSDTPAWFEAAKKSMNLRTDSSTGWGMGQRINTWAHLHDGKRAHKLIGDLLQSGIYANLWDTHPPFQIDGNFGATSGIAEMLLQSSNGYIDLLPALPKAWQTGSVSGLVARGNVVVDMDWSAGALTEAKFLPRSGGELVVQVPNAALAVVTNASAEPVEIRAISQDRIAFDTVAGETYCLSMIPAIDQAPVPSGGMALKSTDNRVDLSWEAVAKPGAVYTVSRRVGEGSWVPIATELVEPSYTDLEAFDALGALTYRVSARSTGRESEPTEPIAVQDLRAMTGIIDDQDPRVIYTGAWGNWNVASDGNSGGTIKYLNQPTGSETASLLFYGTGIELITARNSDRGTLEITIDNKVAETVDTYAASSERQKTVFSQTDLQRGVHRIVVRATGEKKQGSSAKVELDAFRILDRDAVPISNISLSTAHGITTVAKPDSNLSMQAVITPEHASKQALAWSVKTLSGTAQGSIINTGLLSVRGQSGVLRVYAHATDGSGVSGSCDITVSQPGEVARPVDDTKNGALNRDGLTWDAGWSPYFGEASKHFGGSKTEVTGVGKRVRLSFHGTGVRVFAQKHENFSAFDVDIDGQSFGQASLAGSSTGDPQSLIFEKTGLENTDHVLTLTVAERAGRQKANIDYFEILAPSTIVDKSQLQEGIEAGAALYADEYSPSSWARFEQAYKQAARTMNDDRSTEQDVAQALSALTSTTDELEPQPVPVPEFAPDAALRVAAIEPHAFAVRWDAVPGASAYIVCASAEGQPTKEMKVAEPFARFVDLAPDTHYAISVFACNRVDGVSERSLETTATTLQEMQEAQVVPPTGIAIEPTEDEGTVRVTWRAGSARSAEALSYRLYVNGKERARVRVPEATLSDLERNHAYHVRLVVEDGQGAYSLPAAFYFIYAGPKKPIDPNSGSEIDSNTSDEGEISDTEKDPGSSSSSDTTTDEDQKPGASNPGGQGEHTTTGTSNHGEQHRQTSAAQKNGTRLPRTADHASSLIRVLLLAGAVCVAAWLISYRRAERR</sequence>
<keyword evidence="3" id="KW-1133">Transmembrane helix</keyword>
<evidence type="ECO:0000256" key="1">
    <source>
        <dbReference type="ARBA" id="ARBA00023295"/>
    </source>
</evidence>
<accession>A0ABS7MKJ1</accession>
<evidence type="ECO:0000313" key="6">
    <source>
        <dbReference type="Proteomes" id="UP000700908"/>
    </source>
</evidence>
<dbReference type="InterPro" id="IPR013783">
    <property type="entry name" value="Ig-like_fold"/>
</dbReference>
<dbReference type="InterPro" id="IPR008928">
    <property type="entry name" value="6-hairpin_glycosidase_sf"/>
</dbReference>
<dbReference type="Gene3D" id="1.20.1270.70">
    <property type="entry name" value="Designed single chain three-helix bundle"/>
    <property type="match status" value="1"/>
</dbReference>
<dbReference type="InterPro" id="IPR012341">
    <property type="entry name" value="6hp_glycosidase-like_sf"/>
</dbReference>
<dbReference type="Gene3D" id="2.60.120.260">
    <property type="entry name" value="Galactose-binding domain-like"/>
    <property type="match status" value="2"/>
</dbReference>
<dbReference type="PROSITE" id="PS50853">
    <property type="entry name" value="FN3"/>
    <property type="match status" value="2"/>
</dbReference>
<protein>
    <submittedName>
        <fullName evidence="5">Glycoside hydrolase N-terminal domain-containing protein</fullName>
    </submittedName>
</protein>
<dbReference type="PANTHER" id="PTHR31084:SF19">
    <property type="entry name" value="GLYCOSYL HYDROLASE FAMILY 95 N-TERMINAL DOMAIN-CONTAINING PROTEIN"/>
    <property type="match status" value="1"/>
</dbReference>
<dbReference type="InterPro" id="IPR036116">
    <property type="entry name" value="FN3_sf"/>
</dbReference>
<dbReference type="Pfam" id="PF21307">
    <property type="entry name" value="Glyco_hydro_95_C"/>
    <property type="match status" value="1"/>
</dbReference>
<feature type="region of interest" description="Disordered" evidence="2">
    <location>
        <begin position="1573"/>
        <end position="1651"/>
    </location>
</feature>
<dbReference type="GO" id="GO:0016787">
    <property type="term" value="F:hydrolase activity"/>
    <property type="evidence" value="ECO:0007669"/>
    <property type="project" value="UniProtKB-KW"/>
</dbReference>
<proteinExistence type="predicted"/>
<dbReference type="Pfam" id="PF22124">
    <property type="entry name" value="Glyco_hydro_95_cat"/>
    <property type="match status" value="1"/>
</dbReference>
<dbReference type="CDD" id="cd00063">
    <property type="entry name" value="FN3"/>
    <property type="match status" value="3"/>
</dbReference>
<keyword evidence="3" id="KW-0472">Membrane</keyword>
<dbReference type="PANTHER" id="PTHR31084">
    <property type="entry name" value="ALPHA-L-FUCOSIDASE 2"/>
    <property type="match status" value="1"/>
</dbReference>
<keyword evidence="1" id="KW-0326">Glycosidase</keyword>
<feature type="domain" description="Fibronectin type-III" evidence="4">
    <location>
        <begin position="1483"/>
        <end position="1570"/>
    </location>
</feature>
<dbReference type="SMART" id="SM00060">
    <property type="entry name" value="FN3"/>
    <property type="match status" value="3"/>
</dbReference>
<name>A0ABS7MKJ1_9ACTN</name>
<dbReference type="InterPro" id="IPR003961">
    <property type="entry name" value="FN3_dom"/>
</dbReference>
<dbReference type="SUPFAM" id="SSF49265">
    <property type="entry name" value="Fibronectin type III"/>
    <property type="match status" value="2"/>
</dbReference>
<feature type="compositionally biased region" description="Polar residues" evidence="2">
    <location>
        <begin position="1624"/>
        <end position="1647"/>
    </location>
</feature>
<feature type="domain" description="Fibronectin type-III" evidence="4">
    <location>
        <begin position="1389"/>
        <end position="1475"/>
    </location>
</feature>
<dbReference type="RefSeq" id="WP_222199612.1">
    <property type="nucleotide sequence ID" value="NZ_JAIMFO010000007.1"/>
</dbReference>
<evidence type="ECO:0000313" key="5">
    <source>
        <dbReference type="EMBL" id="MBY4797884.1"/>
    </source>
</evidence>
<dbReference type="Gene3D" id="1.50.10.10">
    <property type="match status" value="1"/>
</dbReference>
<evidence type="ECO:0000259" key="4">
    <source>
        <dbReference type="PROSITE" id="PS50853"/>
    </source>
</evidence>
<dbReference type="InterPro" id="IPR054363">
    <property type="entry name" value="GH95_cat"/>
</dbReference>
<dbReference type="SUPFAM" id="SSF48208">
    <property type="entry name" value="Six-hairpin glycosidases"/>
    <property type="match status" value="1"/>
</dbReference>
<dbReference type="InterPro" id="IPR027414">
    <property type="entry name" value="GH95_N_dom"/>
</dbReference>
<gene>
    <name evidence="5" type="ORF">K6V98_05910</name>
</gene>
<dbReference type="Gene3D" id="2.60.40.10">
    <property type="entry name" value="Immunoglobulins"/>
    <property type="match status" value="3"/>
</dbReference>
<dbReference type="Pfam" id="PF14498">
    <property type="entry name" value="Glyco_hyd_65N_2"/>
    <property type="match status" value="1"/>
</dbReference>
<keyword evidence="3" id="KW-0812">Transmembrane</keyword>
<dbReference type="Proteomes" id="UP000700908">
    <property type="component" value="Unassembled WGS sequence"/>
</dbReference>